<organism evidence="2 3">
    <name type="scientific">Delftia tsuruhatensis</name>
    <dbReference type="NCBI Taxonomy" id="180282"/>
    <lineage>
        <taxon>Bacteria</taxon>
        <taxon>Pseudomonadati</taxon>
        <taxon>Pseudomonadota</taxon>
        <taxon>Betaproteobacteria</taxon>
        <taxon>Burkholderiales</taxon>
        <taxon>Comamonadaceae</taxon>
        <taxon>Delftia</taxon>
    </lineage>
</organism>
<reference evidence="2 3" key="1">
    <citation type="submission" date="2016-09" db="EMBL/GenBank/DDBJ databases">
        <title>Complete genome sequence of Deltia acidovorans CM13 isolated from murine proximal colonic tissue.</title>
        <authorList>
            <person name="Saffarian A."/>
        </authorList>
    </citation>
    <scope>NUCLEOTIDE SEQUENCE [LARGE SCALE GENOMIC DNA]</scope>
    <source>
        <strain evidence="2 3">CM13</strain>
    </source>
</reference>
<proteinExistence type="predicted"/>
<protein>
    <submittedName>
        <fullName evidence="2">Uncharacterized protein</fullName>
    </submittedName>
</protein>
<dbReference type="Proteomes" id="UP000095607">
    <property type="component" value="Chromosome"/>
</dbReference>
<name>A0ABM6E2G6_9BURK</name>
<keyword evidence="3" id="KW-1185">Reference proteome</keyword>
<sequence>MTGRPYTHAEHAARCRAAAQVGHTLQSQHVQIMRRGVLYCAQICNAWTTPDGQDLWTVETSFPEAARFTVPCRQVRLCEPCSCAAEGTGAEGAPLAGEGPRRGPEGVTCL</sequence>
<feature type="compositionally biased region" description="Low complexity" evidence="1">
    <location>
        <begin position="89"/>
        <end position="98"/>
    </location>
</feature>
<dbReference type="EMBL" id="CP017420">
    <property type="protein sequence ID" value="AOV01564.1"/>
    <property type="molecule type" value="Genomic_DNA"/>
</dbReference>
<gene>
    <name evidence="2" type="ORF">BI380_09465</name>
</gene>
<evidence type="ECO:0000256" key="1">
    <source>
        <dbReference type="SAM" id="MobiDB-lite"/>
    </source>
</evidence>
<evidence type="ECO:0000313" key="2">
    <source>
        <dbReference type="EMBL" id="AOV01564.1"/>
    </source>
</evidence>
<evidence type="ECO:0000313" key="3">
    <source>
        <dbReference type="Proteomes" id="UP000095607"/>
    </source>
</evidence>
<accession>A0ABM6E2G6</accession>
<feature type="region of interest" description="Disordered" evidence="1">
    <location>
        <begin position="89"/>
        <end position="110"/>
    </location>
</feature>